<organism evidence="3 4">
    <name type="scientific">Halorussus limi</name>
    <dbReference type="NCBI Taxonomy" id="2938695"/>
    <lineage>
        <taxon>Archaea</taxon>
        <taxon>Methanobacteriati</taxon>
        <taxon>Methanobacteriota</taxon>
        <taxon>Stenosarchaea group</taxon>
        <taxon>Halobacteria</taxon>
        <taxon>Halobacteriales</taxon>
        <taxon>Haladaptataceae</taxon>
        <taxon>Halorussus</taxon>
    </lineage>
</organism>
<dbReference type="RefSeq" id="WP_248651362.1">
    <property type="nucleotide sequence ID" value="NZ_CP096659.1"/>
</dbReference>
<evidence type="ECO:0000259" key="2">
    <source>
        <dbReference type="PROSITE" id="PS50157"/>
    </source>
</evidence>
<dbReference type="Proteomes" id="UP000830729">
    <property type="component" value="Chromosome"/>
</dbReference>
<keyword evidence="1" id="KW-0812">Transmembrane</keyword>
<evidence type="ECO:0000313" key="4">
    <source>
        <dbReference type="Proteomes" id="UP000830729"/>
    </source>
</evidence>
<dbReference type="AlphaFoldDB" id="A0A8U0HW62"/>
<dbReference type="EMBL" id="CP096659">
    <property type="protein sequence ID" value="UPV75320.1"/>
    <property type="molecule type" value="Genomic_DNA"/>
</dbReference>
<sequence length="219" mass="23379">MEGESDTGERCDYCGATFDDEETYLRHLRDDHGDDLGPIEQRRVTELDSDDDAPTVAMYGGAVGALAIGVLLAYLLFFSGGGAGGAGSAADTAGTTDASGLTQPRAVGSVHYHGTINATIGGQELDFGRQRFQLQADAFHFENGEGERWHVHAERVTLAWAMQTLGIDVTNGTVTFRGTTYGDESDETARVTVNGESVRPTEYVLKKGDRIRIVANASG</sequence>
<keyword evidence="1" id="KW-0472">Membrane</keyword>
<dbReference type="KEGG" id="halx:M0R89_04455"/>
<proteinExistence type="predicted"/>
<name>A0A8U0HW62_9EURY</name>
<dbReference type="InterPro" id="IPR013087">
    <property type="entry name" value="Znf_C2H2_type"/>
</dbReference>
<gene>
    <name evidence="3" type="ORF">M0R89_04455</name>
</gene>
<dbReference type="GeneID" id="72184424"/>
<keyword evidence="1" id="KW-1133">Transmembrane helix</keyword>
<evidence type="ECO:0000313" key="3">
    <source>
        <dbReference type="EMBL" id="UPV75320.1"/>
    </source>
</evidence>
<dbReference type="PROSITE" id="PS50157">
    <property type="entry name" value="ZINC_FINGER_C2H2_2"/>
    <property type="match status" value="1"/>
</dbReference>
<reference evidence="3 4" key="1">
    <citation type="submission" date="2022-04" db="EMBL/GenBank/DDBJ databases">
        <title>Diverse halophilic archaea isolated from saline environments.</title>
        <authorList>
            <person name="Cui H.-L."/>
        </authorList>
    </citation>
    <scope>NUCLEOTIDE SEQUENCE [LARGE SCALE GENOMIC DNA]</scope>
    <source>
        <strain evidence="3 4">XZYJT49</strain>
    </source>
</reference>
<protein>
    <submittedName>
        <fullName evidence="3">C2H2-type zinc finger protein</fullName>
    </submittedName>
</protein>
<feature type="domain" description="C2H2-type" evidence="2">
    <location>
        <begin position="9"/>
        <end position="37"/>
    </location>
</feature>
<keyword evidence="4" id="KW-1185">Reference proteome</keyword>
<feature type="transmembrane region" description="Helical" evidence="1">
    <location>
        <begin position="56"/>
        <end position="77"/>
    </location>
</feature>
<accession>A0A8U0HW62</accession>
<dbReference type="PROSITE" id="PS00028">
    <property type="entry name" value="ZINC_FINGER_C2H2_1"/>
    <property type="match status" value="1"/>
</dbReference>
<evidence type="ECO:0000256" key="1">
    <source>
        <dbReference type="SAM" id="Phobius"/>
    </source>
</evidence>